<evidence type="ECO:0000313" key="2">
    <source>
        <dbReference type="EMBL" id="TCJ15688.1"/>
    </source>
</evidence>
<dbReference type="AlphaFoldDB" id="A0A4R1BF82"/>
<accession>A0A4R1BF82</accession>
<sequence>MAFHAPLQAEVARPDAAPQGVVALMLQQVGMVADHEILIPDAVLGLRLRDHRLRFIDACRRHRGVRHEQRGNPEQGGEAEPSAQSRHAFHA</sequence>
<organism evidence="2 3">
    <name type="scientific">Parasulfuritortus cantonensis</name>
    <dbReference type="NCBI Taxonomy" id="2528202"/>
    <lineage>
        <taxon>Bacteria</taxon>
        <taxon>Pseudomonadati</taxon>
        <taxon>Pseudomonadota</taxon>
        <taxon>Betaproteobacteria</taxon>
        <taxon>Nitrosomonadales</taxon>
        <taxon>Thiobacillaceae</taxon>
        <taxon>Parasulfuritortus</taxon>
    </lineage>
</organism>
<dbReference type="EMBL" id="SJZB01000024">
    <property type="protein sequence ID" value="TCJ15688.1"/>
    <property type="molecule type" value="Genomic_DNA"/>
</dbReference>
<evidence type="ECO:0000256" key="1">
    <source>
        <dbReference type="SAM" id="MobiDB-lite"/>
    </source>
</evidence>
<comment type="caution">
    <text evidence="2">The sequence shown here is derived from an EMBL/GenBank/DDBJ whole genome shotgun (WGS) entry which is preliminary data.</text>
</comment>
<feature type="region of interest" description="Disordered" evidence="1">
    <location>
        <begin position="62"/>
        <end position="91"/>
    </location>
</feature>
<proteinExistence type="predicted"/>
<keyword evidence="3" id="KW-1185">Reference proteome</keyword>
<gene>
    <name evidence="2" type="ORF">EZJ19_06365</name>
</gene>
<protein>
    <submittedName>
        <fullName evidence="2">Uncharacterized protein</fullName>
    </submittedName>
</protein>
<dbReference type="Proteomes" id="UP000295443">
    <property type="component" value="Unassembled WGS sequence"/>
</dbReference>
<reference evidence="2 3" key="1">
    <citation type="submission" date="2019-03" db="EMBL/GenBank/DDBJ databases">
        <title>Genome sequence of Thiobacillaceae bacterium LSR1, a sulfur-oxidizing bacterium isolated from freshwater sediment.</title>
        <authorList>
            <person name="Li S."/>
        </authorList>
    </citation>
    <scope>NUCLEOTIDE SEQUENCE [LARGE SCALE GENOMIC DNA]</scope>
    <source>
        <strain evidence="2 3">LSR1</strain>
    </source>
</reference>
<name>A0A4R1BF82_9PROT</name>
<evidence type="ECO:0000313" key="3">
    <source>
        <dbReference type="Proteomes" id="UP000295443"/>
    </source>
</evidence>